<dbReference type="Proteomes" id="UP001501771">
    <property type="component" value="Unassembled WGS sequence"/>
</dbReference>
<dbReference type="PROSITE" id="PS51257">
    <property type="entry name" value="PROKAR_LIPOPROTEIN"/>
    <property type="match status" value="1"/>
</dbReference>
<organism evidence="1 2">
    <name type="scientific">Nocardioides koreensis</name>
    <dbReference type="NCBI Taxonomy" id="433651"/>
    <lineage>
        <taxon>Bacteria</taxon>
        <taxon>Bacillati</taxon>
        <taxon>Actinomycetota</taxon>
        <taxon>Actinomycetes</taxon>
        <taxon>Propionibacteriales</taxon>
        <taxon>Nocardioidaceae</taxon>
        <taxon>Nocardioides</taxon>
    </lineage>
</organism>
<evidence type="ECO:0008006" key="3">
    <source>
        <dbReference type="Google" id="ProtNLM"/>
    </source>
</evidence>
<dbReference type="PANTHER" id="PTHR39335:SF1">
    <property type="entry name" value="BLL4220 PROTEIN"/>
    <property type="match status" value="1"/>
</dbReference>
<evidence type="ECO:0000313" key="1">
    <source>
        <dbReference type="EMBL" id="GAA2143864.1"/>
    </source>
</evidence>
<proteinExistence type="predicted"/>
<name>A0ABN2ZL72_9ACTN</name>
<gene>
    <name evidence="1" type="ORF">GCM10009844_16750</name>
</gene>
<dbReference type="InterPro" id="IPR005297">
    <property type="entry name" value="Lipoprotein_repeat"/>
</dbReference>
<accession>A0ABN2ZL72</accession>
<evidence type="ECO:0000313" key="2">
    <source>
        <dbReference type="Proteomes" id="UP001501771"/>
    </source>
</evidence>
<dbReference type="PANTHER" id="PTHR39335">
    <property type="entry name" value="BLL4220 PROTEIN"/>
    <property type="match status" value="1"/>
</dbReference>
<comment type="caution">
    <text evidence="1">The sequence shown here is derived from an EMBL/GenBank/DDBJ whole genome shotgun (WGS) entry which is preliminary data.</text>
</comment>
<dbReference type="EMBL" id="BAAAQR010000004">
    <property type="protein sequence ID" value="GAA2143864.1"/>
    <property type="molecule type" value="Genomic_DNA"/>
</dbReference>
<sequence length="177" mass="17432">MRTHSSSTALAGLAGAGLLLLAACGSGGSGYGGSSSSSSSGQSPTSSGAVAVGTTAFGKVLVDPQQMTLYAFANDTRGHSACSGSCATYWPPVPGSDVPKQSLASISATFGTIKRADGSSQLTVDGYPMYTYAGDGSPGQANGQGKDLSGGLWWIVAPDGSWVKDTSGASSGTRGGY</sequence>
<dbReference type="Pfam" id="PF03640">
    <property type="entry name" value="Lipoprotein_15"/>
    <property type="match status" value="2"/>
</dbReference>
<protein>
    <recommendedName>
        <fullName evidence="3">Lipoprotein with Yx(FWY)xxD motif</fullName>
    </recommendedName>
</protein>
<reference evidence="1 2" key="1">
    <citation type="journal article" date="2019" name="Int. J. Syst. Evol. Microbiol.">
        <title>The Global Catalogue of Microorganisms (GCM) 10K type strain sequencing project: providing services to taxonomists for standard genome sequencing and annotation.</title>
        <authorList>
            <consortium name="The Broad Institute Genomics Platform"/>
            <consortium name="The Broad Institute Genome Sequencing Center for Infectious Disease"/>
            <person name="Wu L."/>
            <person name="Ma J."/>
        </authorList>
    </citation>
    <scope>NUCLEOTIDE SEQUENCE [LARGE SCALE GENOMIC DNA]</scope>
    <source>
        <strain evidence="1 2">JCM 16022</strain>
    </source>
</reference>
<dbReference type="RefSeq" id="WP_344150028.1">
    <property type="nucleotide sequence ID" value="NZ_BAAAQR010000004.1"/>
</dbReference>
<keyword evidence="2" id="KW-1185">Reference proteome</keyword>